<evidence type="ECO:0000259" key="10">
    <source>
        <dbReference type="PROSITE" id="PS50021"/>
    </source>
</evidence>
<evidence type="ECO:0000256" key="4">
    <source>
        <dbReference type="ARBA" id="ARBA00022490"/>
    </source>
</evidence>
<dbReference type="GO" id="GO:0071963">
    <property type="term" value="P:establishment or maintenance of cell polarity regulating cell shape"/>
    <property type="evidence" value="ECO:0007669"/>
    <property type="project" value="TreeGrafter"/>
</dbReference>
<evidence type="ECO:0000256" key="5">
    <source>
        <dbReference type="ARBA" id="ARBA00022737"/>
    </source>
</evidence>
<dbReference type="InterPro" id="IPR001715">
    <property type="entry name" value="CH_dom"/>
</dbReference>
<evidence type="ECO:0000313" key="12">
    <source>
        <dbReference type="Proteomes" id="UP000700334"/>
    </source>
</evidence>
<dbReference type="Proteomes" id="UP000700334">
    <property type="component" value="Unassembled WGS sequence"/>
</dbReference>
<feature type="compositionally biased region" description="Basic and acidic residues" evidence="9">
    <location>
        <begin position="190"/>
        <end position="206"/>
    </location>
</feature>
<comment type="similarity">
    <text evidence="3">Belongs to the parvin family.</text>
</comment>
<dbReference type="EMBL" id="JAGFMF010011642">
    <property type="protein sequence ID" value="KAG8517938.1"/>
    <property type="molecule type" value="Genomic_DNA"/>
</dbReference>
<dbReference type="AlphaFoldDB" id="A0A8J6ABC5"/>
<dbReference type="Pfam" id="PF00307">
    <property type="entry name" value="CH"/>
    <property type="match status" value="1"/>
</dbReference>
<protein>
    <submittedName>
        <fullName evidence="11">Gamma-parvin</fullName>
    </submittedName>
</protein>
<evidence type="ECO:0000256" key="2">
    <source>
        <dbReference type="ARBA" id="ARBA00004246"/>
    </source>
</evidence>
<dbReference type="GO" id="GO:0030031">
    <property type="term" value="P:cell projection assembly"/>
    <property type="evidence" value="ECO:0007669"/>
    <property type="project" value="TreeGrafter"/>
</dbReference>
<gene>
    <name evidence="11" type="ORF">J0S82_010982</name>
</gene>
<evidence type="ECO:0000256" key="1">
    <source>
        <dbReference type="ARBA" id="ARBA00004245"/>
    </source>
</evidence>
<evidence type="ECO:0000256" key="6">
    <source>
        <dbReference type="ARBA" id="ARBA00022889"/>
    </source>
</evidence>
<comment type="subcellular location">
    <subcellularLocation>
        <location evidence="2">Cell junction</location>
        <location evidence="2">Focal adhesion</location>
    </subcellularLocation>
    <subcellularLocation>
        <location evidence="1">Cytoplasm</location>
        <location evidence="1">Cytoskeleton</location>
    </subcellularLocation>
</comment>
<proteinExistence type="inferred from homology"/>
<evidence type="ECO:0000256" key="9">
    <source>
        <dbReference type="SAM" id="MobiDB-lite"/>
    </source>
</evidence>
<dbReference type="GO" id="GO:0005925">
    <property type="term" value="C:focal adhesion"/>
    <property type="evidence" value="ECO:0007669"/>
    <property type="project" value="UniProtKB-SubCell"/>
</dbReference>
<evidence type="ECO:0000256" key="8">
    <source>
        <dbReference type="ARBA" id="ARBA00023212"/>
    </source>
</evidence>
<comment type="caution">
    <text evidence="11">The sequence shown here is derived from an EMBL/GenBank/DDBJ whole genome shotgun (WGS) entry which is preliminary data.</text>
</comment>
<evidence type="ECO:0000256" key="3">
    <source>
        <dbReference type="ARBA" id="ARBA00005666"/>
    </source>
</evidence>
<dbReference type="Gene3D" id="1.10.418.10">
    <property type="entry name" value="Calponin-like domain"/>
    <property type="match status" value="2"/>
</dbReference>
<dbReference type="InterPro" id="IPR028433">
    <property type="entry name" value="Parvin"/>
</dbReference>
<dbReference type="InterPro" id="IPR036872">
    <property type="entry name" value="CH_dom_sf"/>
</dbReference>
<dbReference type="GO" id="GO:0003779">
    <property type="term" value="F:actin binding"/>
    <property type="evidence" value="ECO:0007669"/>
    <property type="project" value="UniProtKB-KW"/>
</dbReference>
<name>A0A8J6ABC5_GALPY</name>
<organism evidence="11 12">
    <name type="scientific">Galemys pyrenaicus</name>
    <name type="common">Iberian desman</name>
    <name type="synonym">Pyrenean desman</name>
    <dbReference type="NCBI Taxonomy" id="202257"/>
    <lineage>
        <taxon>Eukaryota</taxon>
        <taxon>Metazoa</taxon>
        <taxon>Chordata</taxon>
        <taxon>Craniata</taxon>
        <taxon>Vertebrata</taxon>
        <taxon>Euteleostomi</taxon>
        <taxon>Mammalia</taxon>
        <taxon>Eutheria</taxon>
        <taxon>Laurasiatheria</taxon>
        <taxon>Eulipotyphla</taxon>
        <taxon>Talpidae</taxon>
        <taxon>Galemys</taxon>
    </lineage>
</organism>
<sequence>AGSVGDLLGPPHVSYLRFQEKRGNAYHPPPVRTPNSKSCRRVCSWGAQVLMEWINSQLHHEHIVVRSLEEDMFDGLILHHLFQKLAGLTLAVEEIALTASSQRRKLELVLMAINGSLGVEEQEARWSVEAVFSKDLLATLHLLVALATHFQPSLPLPADVKVEVITQESTRSGLKSEKSTEQLTGSGSGSEKDEPSSEHCAGDKRQKGPSPECSVLGVVQGPFCHPSKKVPAHPPAPCPPQDIIKFVNQKLDRLGLTVQNLDTQGVRLPGAPRLSATAPLVQFADGVILLLLIGQLEGFFLHLKEFHLMPSSTAEKVSF</sequence>
<evidence type="ECO:0000256" key="7">
    <source>
        <dbReference type="ARBA" id="ARBA00023203"/>
    </source>
</evidence>
<feature type="domain" description="Calponin-homology (CH)" evidence="10">
    <location>
        <begin position="44"/>
        <end position="151"/>
    </location>
</feature>
<dbReference type="PANTHER" id="PTHR12114:SF1">
    <property type="entry name" value="GAMMA-PARVIN"/>
    <property type="match status" value="1"/>
</dbReference>
<keyword evidence="7" id="KW-0009">Actin-binding</keyword>
<keyword evidence="8" id="KW-0206">Cytoskeleton</keyword>
<dbReference type="GO" id="GO:0034446">
    <property type="term" value="P:substrate adhesion-dependent cell spreading"/>
    <property type="evidence" value="ECO:0007669"/>
    <property type="project" value="TreeGrafter"/>
</dbReference>
<dbReference type="PROSITE" id="PS50021">
    <property type="entry name" value="CH"/>
    <property type="match status" value="1"/>
</dbReference>
<keyword evidence="6" id="KW-0130">Cell adhesion</keyword>
<dbReference type="GO" id="GO:0030036">
    <property type="term" value="P:actin cytoskeleton organization"/>
    <property type="evidence" value="ECO:0007669"/>
    <property type="project" value="InterPro"/>
</dbReference>
<evidence type="ECO:0000313" key="11">
    <source>
        <dbReference type="EMBL" id="KAG8517938.1"/>
    </source>
</evidence>
<accession>A0A8J6ABC5</accession>
<reference evidence="11" key="1">
    <citation type="journal article" date="2021" name="Evol. Appl.">
        <title>The genome of the Pyrenean desman and the effects of bottlenecks and inbreeding on the genomic landscape of an endangered species.</title>
        <authorList>
            <person name="Escoda L."/>
            <person name="Castresana J."/>
        </authorList>
    </citation>
    <scope>NUCLEOTIDE SEQUENCE</scope>
    <source>
        <strain evidence="11">IBE-C5619</strain>
    </source>
</reference>
<keyword evidence="4" id="KW-0963">Cytoplasm</keyword>
<dbReference type="GO" id="GO:0005737">
    <property type="term" value="C:cytoplasm"/>
    <property type="evidence" value="ECO:0007669"/>
    <property type="project" value="TreeGrafter"/>
</dbReference>
<keyword evidence="12" id="KW-1185">Reference proteome</keyword>
<dbReference type="SUPFAM" id="SSF47576">
    <property type="entry name" value="Calponin-homology domain, CH-domain"/>
    <property type="match status" value="1"/>
</dbReference>
<feature type="region of interest" description="Disordered" evidence="9">
    <location>
        <begin position="169"/>
        <end position="211"/>
    </location>
</feature>
<dbReference type="PIRSF" id="PIRSF039131">
    <property type="entry name" value="Parvin"/>
    <property type="match status" value="1"/>
</dbReference>
<dbReference type="OrthoDB" id="2099265at2759"/>
<dbReference type="PANTHER" id="PTHR12114">
    <property type="entry name" value="PARVIN"/>
    <property type="match status" value="1"/>
</dbReference>
<dbReference type="FunFam" id="1.10.418.10:FF:000011">
    <property type="entry name" value="Parvin, beta"/>
    <property type="match status" value="1"/>
</dbReference>
<keyword evidence="5" id="KW-0677">Repeat</keyword>
<dbReference type="GO" id="GO:0015629">
    <property type="term" value="C:actin cytoskeleton"/>
    <property type="evidence" value="ECO:0007669"/>
    <property type="project" value="TreeGrafter"/>
</dbReference>
<feature type="non-terminal residue" evidence="11">
    <location>
        <position position="1"/>
    </location>
</feature>